<evidence type="ECO:0000259" key="3">
    <source>
        <dbReference type="PROSITE" id="PS50195"/>
    </source>
</evidence>
<dbReference type="HOGENOM" id="CLU_068185_0_0_1"/>
<dbReference type="SMART" id="SM00312">
    <property type="entry name" value="PX"/>
    <property type="match status" value="1"/>
</dbReference>
<gene>
    <name evidence="4" type="ORF">TRIADDRAFT_52511</name>
</gene>
<dbReference type="InParanoid" id="B3RIS7"/>
<dbReference type="OMA" id="INDDWLE"/>
<dbReference type="InterPro" id="IPR036871">
    <property type="entry name" value="PX_dom_sf"/>
</dbReference>
<dbReference type="CTD" id="6750190"/>
<dbReference type="SUPFAM" id="SSF54277">
    <property type="entry name" value="CAD &amp; PB1 domains"/>
    <property type="match status" value="1"/>
</dbReference>
<evidence type="ECO:0000256" key="1">
    <source>
        <dbReference type="ARBA" id="ARBA00022737"/>
    </source>
</evidence>
<dbReference type="PANTHER" id="PTHR15706:SF2">
    <property type="entry name" value="SH3 AND PX DOMAIN-CONTAINING PROTEIN 2A"/>
    <property type="match status" value="1"/>
</dbReference>
<dbReference type="eggNOG" id="KOG4773">
    <property type="taxonomic scope" value="Eukaryota"/>
</dbReference>
<dbReference type="STRING" id="10228.B3RIS7"/>
<evidence type="ECO:0000313" key="5">
    <source>
        <dbReference type="Proteomes" id="UP000009022"/>
    </source>
</evidence>
<dbReference type="EMBL" id="DS985241">
    <property type="protein sequence ID" value="EDV29774.1"/>
    <property type="molecule type" value="Genomic_DNA"/>
</dbReference>
<dbReference type="InterPro" id="IPR000270">
    <property type="entry name" value="PB1_dom"/>
</dbReference>
<dbReference type="InterPro" id="IPR051228">
    <property type="entry name" value="NADPH_Oxidase/PX-Domain"/>
</dbReference>
<dbReference type="PANTHER" id="PTHR15706">
    <property type="entry name" value="SH3 MULTIPLE DOMAIN"/>
    <property type="match status" value="1"/>
</dbReference>
<dbReference type="PROSITE" id="PS50195">
    <property type="entry name" value="PX"/>
    <property type="match status" value="1"/>
</dbReference>
<dbReference type="Pfam" id="PF00564">
    <property type="entry name" value="PB1"/>
    <property type="match status" value="1"/>
</dbReference>
<dbReference type="GO" id="GO:0016176">
    <property type="term" value="F:superoxide-generating NADPH oxidase activator activity"/>
    <property type="evidence" value="ECO:0000318"/>
    <property type="project" value="GO_Central"/>
</dbReference>
<dbReference type="InterPro" id="IPR034912">
    <property type="entry name" value="PX_p40phox"/>
</dbReference>
<sequence>MSQSELAIDATILDCHKVQLENTKYYVYSIKVILHSGETHVIYRRFRQFNGLLLHLERRFPLEAGKVNPQDRILPTVPGKIIFGRSAKREVAERRLPLLDRYVRELLSLHRKISQCDLIQSFLRQNKEDYDLHKQFSHSLTEHFALRNQAGSSPKLARRKPEATTAASRRRVSEPTIGVHTESLLKLISTNAKRDSDSEEEIDYSYEDFVRVINYHYNGCVNEIEINSEFFYKPKFEDLFFLISQRIGKFEITLNYIDYEGDLIAIMSDEELDIMIEELAQGNGEKSYEIPWQIYVTDLGDFSSYNTDIIS</sequence>
<feature type="region of interest" description="Disordered" evidence="2">
    <location>
        <begin position="150"/>
        <end position="172"/>
    </location>
</feature>
<evidence type="ECO:0000313" key="4">
    <source>
        <dbReference type="EMBL" id="EDV29774.1"/>
    </source>
</evidence>
<reference evidence="4 5" key="1">
    <citation type="journal article" date="2008" name="Nature">
        <title>The Trichoplax genome and the nature of placozoans.</title>
        <authorList>
            <person name="Srivastava M."/>
            <person name="Begovic E."/>
            <person name="Chapman J."/>
            <person name="Putnam N.H."/>
            <person name="Hellsten U."/>
            <person name="Kawashima T."/>
            <person name="Kuo A."/>
            <person name="Mitros T."/>
            <person name="Salamov A."/>
            <person name="Carpenter M.L."/>
            <person name="Signorovitch A.Y."/>
            <person name="Moreno M.A."/>
            <person name="Kamm K."/>
            <person name="Grimwood J."/>
            <person name="Schmutz J."/>
            <person name="Shapiro H."/>
            <person name="Grigoriev I.V."/>
            <person name="Buss L.W."/>
            <person name="Schierwater B."/>
            <person name="Dellaporta S.L."/>
            <person name="Rokhsar D.S."/>
        </authorList>
    </citation>
    <scope>NUCLEOTIDE SEQUENCE [LARGE SCALE GENOMIC DNA]</scope>
    <source>
        <strain evidence="4 5">Grell-BS-1999</strain>
    </source>
</reference>
<dbReference type="AlphaFoldDB" id="B3RIS7"/>
<dbReference type="InterPro" id="IPR001683">
    <property type="entry name" value="PX_dom"/>
</dbReference>
<organism evidence="4 5">
    <name type="scientific">Trichoplax adhaerens</name>
    <name type="common">Trichoplax reptans</name>
    <dbReference type="NCBI Taxonomy" id="10228"/>
    <lineage>
        <taxon>Eukaryota</taxon>
        <taxon>Metazoa</taxon>
        <taxon>Placozoa</taxon>
        <taxon>Uniplacotomia</taxon>
        <taxon>Trichoplacea</taxon>
        <taxon>Trichoplacidae</taxon>
        <taxon>Trichoplax</taxon>
    </lineage>
</organism>
<feature type="domain" description="PX" evidence="3">
    <location>
        <begin position="6"/>
        <end position="130"/>
    </location>
</feature>
<dbReference type="PhylomeDB" id="B3RIS7"/>
<dbReference type="GeneID" id="6750190"/>
<proteinExistence type="predicted"/>
<name>B3RIS7_TRIAD</name>
<dbReference type="Gene3D" id="3.10.20.90">
    <property type="entry name" value="Phosphatidylinositol 3-kinase Catalytic Subunit, Chain A, domain 1"/>
    <property type="match status" value="1"/>
</dbReference>
<accession>B3RIS7</accession>
<dbReference type="CDD" id="cd06882">
    <property type="entry name" value="PX_p40phox"/>
    <property type="match status" value="1"/>
</dbReference>
<dbReference type="Proteomes" id="UP000009022">
    <property type="component" value="Unassembled WGS sequence"/>
</dbReference>
<dbReference type="RefSeq" id="XP_002108976.1">
    <property type="nucleotide sequence ID" value="XM_002108940.1"/>
</dbReference>
<dbReference type="GO" id="GO:0005737">
    <property type="term" value="C:cytoplasm"/>
    <property type="evidence" value="ECO:0000318"/>
    <property type="project" value="GO_Central"/>
</dbReference>
<dbReference type="GO" id="GO:0042554">
    <property type="term" value="P:superoxide anion generation"/>
    <property type="evidence" value="ECO:0000318"/>
    <property type="project" value="GO_Central"/>
</dbReference>
<dbReference type="GO" id="GO:0035091">
    <property type="term" value="F:phosphatidylinositol binding"/>
    <property type="evidence" value="ECO:0007669"/>
    <property type="project" value="InterPro"/>
</dbReference>
<dbReference type="OrthoDB" id="10255964at2759"/>
<dbReference type="SUPFAM" id="SSF64268">
    <property type="entry name" value="PX domain"/>
    <property type="match status" value="1"/>
</dbReference>
<protein>
    <recommendedName>
        <fullName evidence="3">PX domain-containing protein</fullName>
    </recommendedName>
</protein>
<evidence type="ECO:0000256" key="2">
    <source>
        <dbReference type="SAM" id="MobiDB-lite"/>
    </source>
</evidence>
<dbReference type="Pfam" id="PF00787">
    <property type="entry name" value="PX"/>
    <property type="match status" value="1"/>
</dbReference>
<keyword evidence="1" id="KW-0677">Repeat</keyword>
<dbReference type="KEGG" id="tad:TRIADDRAFT_52511"/>
<keyword evidence="5" id="KW-1185">Reference proteome</keyword>
<dbReference type="Gene3D" id="3.30.1520.10">
    <property type="entry name" value="Phox-like domain"/>
    <property type="match status" value="1"/>
</dbReference>